<dbReference type="Gene3D" id="3.20.20.80">
    <property type="entry name" value="Glycosidases"/>
    <property type="match status" value="1"/>
</dbReference>
<dbReference type="InterPro" id="IPR032320">
    <property type="entry name" value="GH18_BT1044-like"/>
</dbReference>
<dbReference type="RefSeq" id="WP_044160713.1">
    <property type="nucleotide sequence ID" value="NZ_JACIER010000011.1"/>
</dbReference>
<accession>A0A840CXZ9</accession>
<feature type="chain" id="PRO_5032871645" description="Endoglycosidase" evidence="1">
    <location>
        <begin position="20"/>
        <end position="379"/>
    </location>
</feature>
<feature type="signal peptide" evidence="1">
    <location>
        <begin position="1"/>
        <end position="19"/>
    </location>
</feature>
<evidence type="ECO:0008006" key="4">
    <source>
        <dbReference type="Google" id="ProtNLM"/>
    </source>
</evidence>
<gene>
    <name evidence="2" type="ORF">GGR06_002779</name>
</gene>
<reference evidence="2" key="1">
    <citation type="submission" date="2020-08" db="EMBL/GenBank/DDBJ databases">
        <title>Genomic Encyclopedia of Type Strains, Phase IV (KMG-IV): sequencing the most valuable type-strain genomes for metagenomic binning, comparative biology and taxonomic classification.</title>
        <authorList>
            <person name="Goeker M."/>
        </authorList>
    </citation>
    <scope>NUCLEOTIDE SEQUENCE [LARGE SCALE GENOMIC DNA]</scope>
    <source>
        <strain evidence="2">DSM 105720</strain>
    </source>
</reference>
<protein>
    <recommendedName>
        <fullName evidence="4">Endoglycosidase</fullName>
    </recommendedName>
</protein>
<dbReference type="Pfam" id="PF16141">
    <property type="entry name" value="GH18_BT1044-like"/>
    <property type="match status" value="1"/>
</dbReference>
<keyword evidence="1" id="KW-0732">Signal</keyword>
<dbReference type="EMBL" id="JACIER010000011">
    <property type="protein sequence ID" value="MBB4044977.1"/>
    <property type="molecule type" value="Genomic_DNA"/>
</dbReference>
<dbReference type="AlphaFoldDB" id="A0A840CXZ9"/>
<dbReference type="Proteomes" id="UP000560658">
    <property type="component" value="Unassembled WGS sequence"/>
</dbReference>
<evidence type="ECO:0000256" key="1">
    <source>
        <dbReference type="SAM" id="SignalP"/>
    </source>
</evidence>
<keyword evidence="3" id="KW-1185">Reference proteome</keyword>
<evidence type="ECO:0000313" key="2">
    <source>
        <dbReference type="EMBL" id="MBB4044977.1"/>
    </source>
</evidence>
<name>A0A840CXZ9_9BACE</name>
<dbReference type="InterPro" id="IPR017853">
    <property type="entry name" value="GH"/>
</dbReference>
<dbReference type="SUPFAM" id="SSF51445">
    <property type="entry name" value="(Trans)glycosidases"/>
    <property type="match status" value="1"/>
</dbReference>
<proteinExistence type="predicted"/>
<dbReference type="PROSITE" id="PS51257">
    <property type="entry name" value="PROKAR_LIPOPROTEIN"/>
    <property type="match status" value="1"/>
</dbReference>
<comment type="caution">
    <text evidence="2">The sequence shown here is derived from an EMBL/GenBank/DDBJ whole genome shotgun (WGS) entry which is preliminary data.</text>
</comment>
<evidence type="ECO:0000313" key="3">
    <source>
        <dbReference type="Proteomes" id="UP000560658"/>
    </source>
</evidence>
<sequence>MKFNILRMSLAAVLFPVFSGCSEWTDIEVNVYDDCPLDKIDRDDAYYQALRDYKASEHSVAFGWCSGWGEGSANISAMLSAIPDSMDIISLWDNSRNLTPTKKADLEYVQKVKGTKVVICGFVHVIGQGYTPPEFNGSEQQREAFWGWDDGDEEAIHSAIAKYANAISDSLYKSGYDGFDIDYETGGKLDQNKKYFGWFVEEMGHYFGPMSGTGRLFLIDGYVNQLAPNLAQYVDYFVSQAYSVSGGTPSPSAGTTAADKDRRLAQCVKAFSTVMTEEEVTNKFIVTENVESAMDCLKGGFFWTDIKNRKWSKDVMPSIVGFASWEPSNGFRKGGFGGYKFNNEAVSSTPYKWFRKGIQQQNPAPGAKIITDDDFVAAK</sequence>
<organism evidence="2 3">
    <name type="scientific">Bacteroides reticulotermitis</name>
    <dbReference type="NCBI Taxonomy" id="1133319"/>
    <lineage>
        <taxon>Bacteria</taxon>
        <taxon>Pseudomonadati</taxon>
        <taxon>Bacteroidota</taxon>
        <taxon>Bacteroidia</taxon>
        <taxon>Bacteroidales</taxon>
        <taxon>Bacteroidaceae</taxon>
        <taxon>Bacteroides</taxon>
    </lineage>
</organism>